<dbReference type="InterPro" id="IPR006439">
    <property type="entry name" value="HAD-SF_hydro_IA"/>
</dbReference>
<evidence type="ECO:0000256" key="1">
    <source>
        <dbReference type="ARBA" id="ARBA00004651"/>
    </source>
</evidence>
<dbReference type="Pfam" id="PF03144">
    <property type="entry name" value="GTP_EFTU_D2"/>
    <property type="match status" value="1"/>
</dbReference>
<dbReference type="SUPFAM" id="SSF52540">
    <property type="entry name" value="P-loop containing nucleoside triphosphate hydrolases"/>
    <property type="match status" value="1"/>
</dbReference>
<dbReference type="Proteomes" id="UP000030106">
    <property type="component" value="Unassembled WGS sequence"/>
</dbReference>
<dbReference type="InterPro" id="IPR035651">
    <property type="entry name" value="BipA_V"/>
</dbReference>
<keyword evidence="3" id="KW-0997">Cell inner membrane</keyword>
<dbReference type="CDD" id="cd03691">
    <property type="entry name" value="BipA_TypA_II"/>
    <property type="match status" value="1"/>
</dbReference>
<name>A0A0A2WD27_BEABA</name>
<dbReference type="AlphaFoldDB" id="A0A0A2WD27"/>
<dbReference type="PRINTS" id="PR00315">
    <property type="entry name" value="ELONGATNFCT"/>
</dbReference>
<dbReference type="InterPro" id="IPR035647">
    <property type="entry name" value="EFG_III/V"/>
</dbReference>
<dbReference type="NCBIfam" id="NF006991">
    <property type="entry name" value="PRK09456.1"/>
    <property type="match status" value="1"/>
</dbReference>
<feature type="transmembrane region" description="Helical" evidence="7">
    <location>
        <begin position="756"/>
        <end position="778"/>
    </location>
</feature>
<dbReference type="GO" id="GO:0045727">
    <property type="term" value="P:positive regulation of translation"/>
    <property type="evidence" value="ECO:0007669"/>
    <property type="project" value="EnsemblFungi"/>
</dbReference>
<proteinExistence type="inferred from homology"/>
<dbReference type="InterPro" id="IPR006298">
    <property type="entry name" value="BipA"/>
</dbReference>
<dbReference type="GO" id="GO:0009409">
    <property type="term" value="P:response to cold"/>
    <property type="evidence" value="ECO:0007669"/>
    <property type="project" value="UniProtKB-ARBA"/>
</dbReference>
<dbReference type="SUPFAM" id="SSF54980">
    <property type="entry name" value="EF-G C-terminal domain-like"/>
    <property type="match status" value="2"/>
</dbReference>
<dbReference type="HAMAP" id="MF_00672">
    <property type="entry name" value="UPF0761"/>
    <property type="match status" value="1"/>
</dbReference>
<dbReference type="Gene3D" id="3.40.50.1000">
    <property type="entry name" value="HAD superfamily/HAD-like"/>
    <property type="match status" value="1"/>
</dbReference>
<dbReference type="InterPro" id="IPR047043">
    <property type="entry name" value="BipA_III"/>
</dbReference>
<dbReference type="CDD" id="cd02603">
    <property type="entry name" value="HAD_sEH-N_like"/>
    <property type="match status" value="1"/>
</dbReference>
<evidence type="ECO:0000256" key="3">
    <source>
        <dbReference type="ARBA" id="ARBA00022519"/>
    </source>
</evidence>
<evidence type="ECO:0000313" key="10">
    <source>
        <dbReference type="Proteomes" id="UP000030106"/>
    </source>
</evidence>
<dbReference type="Gene3D" id="2.40.50.250">
    <property type="entry name" value="bipa protein"/>
    <property type="match status" value="1"/>
</dbReference>
<feature type="transmembrane region" description="Helical" evidence="7">
    <location>
        <begin position="820"/>
        <end position="837"/>
    </location>
</feature>
<dbReference type="Pfam" id="PF21018">
    <property type="entry name" value="BipA_C"/>
    <property type="match status" value="1"/>
</dbReference>
<evidence type="ECO:0000313" key="9">
    <source>
        <dbReference type="EMBL" id="KGQ11034.1"/>
    </source>
</evidence>
<accession>A0A0A2WD27</accession>
<keyword evidence="5 7" id="KW-1133">Transmembrane helix</keyword>
<dbReference type="Gene3D" id="1.10.150.240">
    <property type="entry name" value="Putative phosphatase, domain 2"/>
    <property type="match status" value="1"/>
</dbReference>
<dbReference type="InterPro" id="IPR042116">
    <property type="entry name" value="TypA/BipA_C"/>
</dbReference>
<dbReference type="STRING" id="1245745.A0A0A2WD27"/>
<comment type="caution">
    <text evidence="9">The sequence shown here is derived from an EMBL/GenBank/DDBJ whole genome shotgun (WGS) entry which is preliminary data.</text>
</comment>
<sequence>MDSNDLEKERGITILAKNTAIKWNDYRINIVDTPGHADFGGEVERVMSMVDSVLLVVDAMDGPMPQTRFVTKKAFAHGLKPIVVINKVDRPGARPDWVVDQVFDLFVNLDATDEQLDFPIIYASALNGIAGMDHTDMAEDMTPLYQAIVDRVPAPSVDLDGPLQMQISQLDYNNYVGVIGIGRIKRGKVKPNQQITIIDSEGKTRNGKVGKVLTHLGLERIESTEAEAGDIIAITGLGELNISDTICDTQNVEALPALSVDEPTVSMFFNVNTSPFCGKEGKFVTSRQILDRLNKELVHNVALRVEETEDADAFRVSGRGELHLSVLIENMRREGFELAVSRPKVIFREIDGRKQEPFENVTLDVEEQHQGSVMQALGERKGDLKNMNPDGKGRVRLDYVIPSRGLIGFRNEFMTMTSGTGLLYSTFSHYDDIRQGEVGQRQNGVLISNGQGKAVAFALFGLQDRGKLFLGHGAEVYEGQIIGIHSRSNDLTVNCLTGKKLTNMRASGTDEATTLVPAQKMTLEQALEFIDDDELVEVTPLSVRIRNVIVDIDFNRVLGVWSDYSRVPLANLQKSFAMGETFHQHERGQISDEVFAERLCHEMDVALSYEQFAAGWQAIFIGLRKETIGVMQKLRGQGHRVVVLSNTNRLHTGFWPDEYPEVAQSADKIYLSQEMGMRKPDAEIYLKVLQEEGFPADQAVFFDDNADNIHGARAVGITSIQVIDKQTIPDWPLWAWGKLLWQRIDQDNMTTLAGNLAYVSLLSLVPLVAVVFALFAAFPMFADISVQLRHFIFANFMPATGDVIQRYIEQFVANSNRMTAVGAIGLIVTSLLLMYAVDSALNTIWRSKRVRPKVYSFAIYWMILTLGPLLAGASLAISSYLLSLRWASELNSVLDEVLRIFPLLLSWLAFWLLYSLVPTTSVRAKDAMIGSLVAALLFELGKKGFALYITMFPSYQLIYGVLAVIPILFVWVYWTWCIVLLGAEITASLGDYRKLRQAAEQEELEEQ</sequence>
<dbReference type="InterPro" id="IPR023679">
    <property type="entry name" value="UPF0761_bac"/>
</dbReference>
<feature type="domain" description="Tr-type G" evidence="8">
    <location>
        <begin position="1"/>
        <end position="156"/>
    </location>
</feature>
<dbReference type="InterPro" id="IPR017039">
    <property type="entry name" value="Virul_fac_BrkB"/>
</dbReference>
<feature type="transmembrane region" description="Helical" evidence="7">
    <location>
        <begin position="957"/>
        <end position="983"/>
    </location>
</feature>
<dbReference type="InterPro" id="IPR023214">
    <property type="entry name" value="HAD_sf"/>
</dbReference>
<dbReference type="NCBIfam" id="TIGR01509">
    <property type="entry name" value="HAD-SF-IA-v3"/>
    <property type="match status" value="1"/>
</dbReference>
<feature type="transmembrane region" description="Helical" evidence="7">
    <location>
        <begin position="929"/>
        <end position="951"/>
    </location>
</feature>
<dbReference type="InterPro" id="IPR047042">
    <property type="entry name" value="BipA_II"/>
</dbReference>
<dbReference type="CDD" id="cd16263">
    <property type="entry name" value="BipA_III"/>
    <property type="match status" value="1"/>
</dbReference>
<comment type="subcellular location">
    <subcellularLocation>
        <location evidence="1">Cell membrane</location>
        <topology evidence="1">Multi-pass membrane protein</topology>
    </subcellularLocation>
</comment>
<dbReference type="InterPro" id="IPR000640">
    <property type="entry name" value="EFG_V-like"/>
</dbReference>
<dbReference type="Gene3D" id="2.40.30.10">
    <property type="entry name" value="Translation factors"/>
    <property type="match status" value="1"/>
</dbReference>
<dbReference type="EMBL" id="ANFO01000251">
    <property type="protein sequence ID" value="KGQ11034.1"/>
    <property type="molecule type" value="Genomic_DNA"/>
</dbReference>
<dbReference type="NCBIfam" id="TIGR01394">
    <property type="entry name" value="TypA_BipA"/>
    <property type="match status" value="1"/>
</dbReference>
<dbReference type="InterPro" id="IPR036412">
    <property type="entry name" value="HAD-like_sf"/>
</dbReference>
<dbReference type="NCBIfam" id="NF002457">
    <property type="entry name" value="PRK01637.1"/>
    <property type="match status" value="1"/>
</dbReference>
<dbReference type="InterPro" id="IPR005225">
    <property type="entry name" value="Small_GTP-bd"/>
</dbReference>
<protein>
    <submittedName>
        <fullName evidence="9">GTP-binding protein typA/BipA</fullName>
    </submittedName>
</protein>
<dbReference type="SUPFAM" id="SSF50447">
    <property type="entry name" value="Translation proteins"/>
    <property type="match status" value="1"/>
</dbReference>
<organism evidence="9 10">
    <name type="scientific">Beauveria bassiana D1-5</name>
    <dbReference type="NCBI Taxonomy" id="1245745"/>
    <lineage>
        <taxon>Eukaryota</taxon>
        <taxon>Fungi</taxon>
        <taxon>Dikarya</taxon>
        <taxon>Ascomycota</taxon>
        <taxon>Pezizomycotina</taxon>
        <taxon>Sordariomycetes</taxon>
        <taxon>Hypocreomycetidae</taxon>
        <taxon>Hypocreales</taxon>
        <taxon>Cordycipitaceae</taxon>
        <taxon>Beauveria</taxon>
    </lineage>
</organism>
<dbReference type="HOGENOM" id="CLU_011830_0_0_1"/>
<feature type="transmembrane region" description="Helical" evidence="7">
    <location>
        <begin position="858"/>
        <end position="877"/>
    </location>
</feature>
<dbReference type="InterPro" id="IPR031157">
    <property type="entry name" value="G_TR_CS"/>
</dbReference>
<dbReference type="InterPro" id="IPR048876">
    <property type="entry name" value="BipA_C"/>
</dbReference>
<dbReference type="PROSITE" id="PS00301">
    <property type="entry name" value="G_TR_1"/>
    <property type="match status" value="1"/>
</dbReference>
<evidence type="ECO:0000256" key="6">
    <source>
        <dbReference type="ARBA" id="ARBA00023136"/>
    </source>
</evidence>
<keyword evidence="6 7" id="KW-0472">Membrane</keyword>
<dbReference type="Pfam" id="PF00679">
    <property type="entry name" value="EFG_C"/>
    <property type="match status" value="1"/>
</dbReference>
<dbReference type="InterPro" id="IPR023198">
    <property type="entry name" value="PGP-like_dom2"/>
</dbReference>
<dbReference type="NCBIfam" id="TIGR00231">
    <property type="entry name" value="small_GTP"/>
    <property type="match status" value="1"/>
</dbReference>
<dbReference type="InterPro" id="IPR009000">
    <property type="entry name" value="Transl_B-barrel_sf"/>
</dbReference>
<dbReference type="InterPro" id="IPR047041">
    <property type="entry name" value="BipA_GTP-bd_dom"/>
</dbReference>
<reference evidence="9 10" key="1">
    <citation type="submission" date="2012-10" db="EMBL/GenBank/DDBJ databases">
        <title>Genome sequencing and analysis of entomopathogenic fungi Beauveria bassiana D1-5.</title>
        <authorList>
            <person name="Li Q."/>
            <person name="Wang L."/>
            <person name="Zhang Z."/>
            <person name="Wang Q."/>
            <person name="Ren J."/>
            <person name="Wang M."/>
            <person name="Xu W."/>
            <person name="Wang J."/>
            <person name="Lu Y."/>
            <person name="Du Q."/>
            <person name="Sun Z."/>
        </authorList>
    </citation>
    <scope>NUCLEOTIDE SEQUENCE [LARGE SCALE GENOMIC DNA]</scope>
    <source>
        <strain evidence="9 10">D1-5</strain>
    </source>
</reference>
<dbReference type="GO" id="GO:0005759">
    <property type="term" value="C:mitochondrial matrix"/>
    <property type="evidence" value="ECO:0007669"/>
    <property type="project" value="EnsemblFungi"/>
</dbReference>
<gene>
    <name evidence="9" type="ORF">BBAD15_g3618</name>
</gene>
<dbReference type="Gene3D" id="3.30.70.870">
    <property type="entry name" value="Elongation Factor G (Translational Gtpase), domain 3"/>
    <property type="match status" value="1"/>
</dbReference>
<dbReference type="GO" id="GO:0010467">
    <property type="term" value="P:gene expression"/>
    <property type="evidence" value="ECO:0007669"/>
    <property type="project" value="UniProtKB-ARBA"/>
</dbReference>
<feature type="transmembrane region" description="Helical" evidence="7">
    <location>
        <begin position="790"/>
        <end position="808"/>
    </location>
</feature>
<dbReference type="Pfam" id="PF03631">
    <property type="entry name" value="Virul_fac_BrkB"/>
    <property type="match status" value="1"/>
</dbReference>
<evidence type="ECO:0000256" key="5">
    <source>
        <dbReference type="ARBA" id="ARBA00022989"/>
    </source>
</evidence>
<dbReference type="SUPFAM" id="SSF56784">
    <property type="entry name" value="HAD-like"/>
    <property type="match status" value="1"/>
</dbReference>
<dbReference type="PANTHER" id="PTHR30213">
    <property type="entry name" value="INNER MEMBRANE PROTEIN YHJD"/>
    <property type="match status" value="1"/>
</dbReference>
<dbReference type="InterPro" id="IPR004161">
    <property type="entry name" value="EFTu-like_2"/>
</dbReference>
<dbReference type="CDD" id="cd03710">
    <property type="entry name" value="BipA_TypA_C"/>
    <property type="match status" value="1"/>
</dbReference>
<keyword evidence="2" id="KW-1003">Cell membrane</keyword>
<feature type="transmembrane region" description="Helical" evidence="7">
    <location>
        <begin position="897"/>
        <end position="917"/>
    </location>
</feature>
<evidence type="ECO:0000256" key="2">
    <source>
        <dbReference type="ARBA" id="ARBA00022475"/>
    </source>
</evidence>
<dbReference type="Gene3D" id="3.30.70.240">
    <property type="match status" value="1"/>
</dbReference>
<dbReference type="Gene3D" id="3.40.50.300">
    <property type="entry name" value="P-loop containing nucleotide triphosphate hydrolases"/>
    <property type="match status" value="1"/>
</dbReference>
<dbReference type="FunFam" id="2.40.30.10:FF:000016">
    <property type="entry name" value="GTP-binding protein TypA"/>
    <property type="match status" value="1"/>
</dbReference>
<keyword evidence="4 7" id="KW-0812">Transmembrane</keyword>
<dbReference type="PROSITE" id="PS51722">
    <property type="entry name" value="G_TR_2"/>
    <property type="match status" value="1"/>
</dbReference>
<dbReference type="GO" id="GO:0005886">
    <property type="term" value="C:plasma membrane"/>
    <property type="evidence" value="ECO:0007669"/>
    <property type="project" value="UniProtKB-SubCell"/>
</dbReference>
<dbReference type="CDD" id="cd01891">
    <property type="entry name" value="TypA_BipA"/>
    <property type="match status" value="1"/>
</dbReference>
<dbReference type="FunFam" id="3.30.70.240:FF:000002">
    <property type="entry name" value="GTP-binding protein TypA"/>
    <property type="match status" value="1"/>
</dbReference>
<dbReference type="FunFam" id="3.30.70.870:FF:000003">
    <property type="entry name" value="GTP-binding protein TypA"/>
    <property type="match status" value="1"/>
</dbReference>
<dbReference type="GO" id="GO:0016791">
    <property type="term" value="F:phosphatase activity"/>
    <property type="evidence" value="ECO:0007669"/>
    <property type="project" value="UniProtKB-ARBA"/>
</dbReference>
<dbReference type="InterPro" id="IPR000795">
    <property type="entry name" value="T_Tr_GTP-bd_dom"/>
</dbReference>
<dbReference type="FunFam" id="2.40.50.250:FF:000001">
    <property type="entry name" value="GTP-binding protein TypA"/>
    <property type="match status" value="1"/>
</dbReference>
<evidence type="ECO:0000259" key="8">
    <source>
        <dbReference type="PROSITE" id="PS51722"/>
    </source>
</evidence>
<dbReference type="GO" id="GO:0005525">
    <property type="term" value="F:GTP binding"/>
    <property type="evidence" value="ECO:0007669"/>
    <property type="project" value="InterPro"/>
</dbReference>
<dbReference type="InterPro" id="IPR027417">
    <property type="entry name" value="P-loop_NTPase"/>
</dbReference>
<dbReference type="FunFam" id="3.40.50.300:FF:000055">
    <property type="entry name" value="GTP-binding protein TypA"/>
    <property type="match status" value="1"/>
</dbReference>
<dbReference type="Pfam" id="PF00702">
    <property type="entry name" value="Hydrolase"/>
    <property type="match status" value="1"/>
</dbReference>
<evidence type="ECO:0000256" key="4">
    <source>
        <dbReference type="ARBA" id="ARBA00022692"/>
    </source>
</evidence>
<dbReference type="GO" id="GO:0003924">
    <property type="term" value="F:GTPase activity"/>
    <property type="evidence" value="ECO:0007669"/>
    <property type="project" value="EnsemblFungi"/>
</dbReference>
<dbReference type="GO" id="GO:0042254">
    <property type="term" value="P:ribosome biogenesis"/>
    <property type="evidence" value="ECO:0007669"/>
    <property type="project" value="UniProtKB-ARBA"/>
</dbReference>
<dbReference type="GO" id="GO:0097177">
    <property type="term" value="F:mitochondrial ribosome binding"/>
    <property type="evidence" value="ECO:0007669"/>
    <property type="project" value="EnsemblFungi"/>
</dbReference>
<dbReference type="Pfam" id="PF00009">
    <property type="entry name" value="GTP_EFTU"/>
    <property type="match status" value="1"/>
</dbReference>
<dbReference type="NCBIfam" id="TIGR00765">
    <property type="entry name" value="yihY_not_rbn"/>
    <property type="match status" value="1"/>
</dbReference>
<dbReference type="PANTHER" id="PTHR30213:SF0">
    <property type="entry name" value="UPF0761 MEMBRANE PROTEIN YIHY"/>
    <property type="match status" value="1"/>
</dbReference>
<evidence type="ECO:0000256" key="7">
    <source>
        <dbReference type="SAM" id="Phobius"/>
    </source>
</evidence>